<dbReference type="AlphaFoldDB" id="A0A7W7LMI5"/>
<keyword evidence="2" id="KW-1185">Reference proteome</keyword>
<accession>A0A7W7LMI5</accession>
<dbReference type="InterPro" id="IPR046222">
    <property type="entry name" value="DUF6255"/>
</dbReference>
<organism evidence="1 2">
    <name type="scientific">Streptomyces olivoverticillatus</name>
    <dbReference type="NCBI Taxonomy" id="66427"/>
    <lineage>
        <taxon>Bacteria</taxon>
        <taxon>Bacillati</taxon>
        <taxon>Actinomycetota</taxon>
        <taxon>Actinomycetes</taxon>
        <taxon>Kitasatosporales</taxon>
        <taxon>Streptomycetaceae</taxon>
        <taxon>Streptomyces</taxon>
    </lineage>
</organism>
<name>A0A7W7LMI5_9ACTN</name>
<proteinExistence type="predicted"/>
<dbReference type="RefSeq" id="WP_221462494.1">
    <property type="nucleotide sequence ID" value="NZ_JACHJH010000002.1"/>
</dbReference>
<protein>
    <submittedName>
        <fullName evidence="1">Uncharacterized protein</fullName>
    </submittedName>
</protein>
<evidence type="ECO:0000313" key="2">
    <source>
        <dbReference type="Proteomes" id="UP000556084"/>
    </source>
</evidence>
<dbReference type="Pfam" id="PF19768">
    <property type="entry name" value="DUF6255"/>
    <property type="match status" value="1"/>
</dbReference>
<dbReference type="Proteomes" id="UP000556084">
    <property type="component" value="Unassembled WGS sequence"/>
</dbReference>
<gene>
    <name evidence="1" type="ORF">FHS39_001961</name>
</gene>
<evidence type="ECO:0000313" key="1">
    <source>
        <dbReference type="EMBL" id="MBB4892950.1"/>
    </source>
</evidence>
<comment type="caution">
    <text evidence="1">The sequence shown here is derived from an EMBL/GenBank/DDBJ whole genome shotgun (WGS) entry which is preliminary data.</text>
</comment>
<sequence length="58" mass="6376">MSGRAKCAHPATGWTVTRGIATCTACGVRRFHHYGALWRDNGEYVRGRGRKQTADAGR</sequence>
<reference evidence="1 2" key="1">
    <citation type="submission" date="2020-08" db="EMBL/GenBank/DDBJ databases">
        <title>Genomic Encyclopedia of Type Strains, Phase III (KMG-III): the genomes of soil and plant-associated and newly described type strains.</title>
        <authorList>
            <person name="Whitman W."/>
        </authorList>
    </citation>
    <scope>NUCLEOTIDE SEQUENCE [LARGE SCALE GENOMIC DNA]</scope>
    <source>
        <strain evidence="1 2">CECT 3266</strain>
    </source>
</reference>
<dbReference type="EMBL" id="JACHJH010000002">
    <property type="protein sequence ID" value="MBB4892950.1"/>
    <property type="molecule type" value="Genomic_DNA"/>
</dbReference>